<gene>
    <name evidence="1" type="ORF">AMD01_09045</name>
</gene>
<dbReference type="Proteomes" id="UP000037558">
    <property type="component" value="Unassembled WGS sequence"/>
</dbReference>
<name>A0A0M0L590_9BACI</name>
<dbReference type="RefSeq" id="WP_053401080.1">
    <property type="nucleotide sequence ID" value="NZ_JAMAUM010000005.1"/>
</dbReference>
<sequence length="71" mass="8448">MTDKVRRVIWIIPNVFCYLMVIGLIVFITANAEGLYSENRLEIWVFFSMLLLAVSIFGSYRIWKWMRDGKL</sequence>
<protein>
    <submittedName>
        <fullName evidence="1">Uncharacterized protein</fullName>
    </submittedName>
</protein>
<accession>A0A0M0L590</accession>
<dbReference type="AlphaFoldDB" id="A0A0M0L590"/>
<organism evidence="1 2">
    <name type="scientific">Priestia koreensis</name>
    <dbReference type="NCBI Taxonomy" id="284581"/>
    <lineage>
        <taxon>Bacteria</taxon>
        <taxon>Bacillati</taxon>
        <taxon>Bacillota</taxon>
        <taxon>Bacilli</taxon>
        <taxon>Bacillales</taxon>
        <taxon>Bacillaceae</taxon>
        <taxon>Priestia</taxon>
    </lineage>
</organism>
<evidence type="ECO:0000313" key="1">
    <source>
        <dbReference type="EMBL" id="KOO46017.1"/>
    </source>
</evidence>
<dbReference type="EMBL" id="LILC01000013">
    <property type="protein sequence ID" value="KOO46017.1"/>
    <property type="molecule type" value="Genomic_DNA"/>
</dbReference>
<dbReference type="OrthoDB" id="2474744at2"/>
<keyword evidence="2" id="KW-1185">Reference proteome</keyword>
<reference evidence="2" key="1">
    <citation type="submission" date="2015-08" db="EMBL/GenBank/DDBJ databases">
        <title>Fjat-14210 dsm16467.</title>
        <authorList>
            <person name="Liu B."/>
            <person name="Wang J."/>
            <person name="Zhu Y."/>
            <person name="Liu G."/>
            <person name="Chen Q."/>
            <person name="Chen Z."/>
            <person name="Lan J."/>
            <person name="Che J."/>
            <person name="Ge C."/>
            <person name="Shi H."/>
            <person name="Pan Z."/>
            <person name="Liu X."/>
        </authorList>
    </citation>
    <scope>NUCLEOTIDE SEQUENCE [LARGE SCALE GENOMIC DNA]</scope>
    <source>
        <strain evidence="2">DSM 16467</strain>
    </source>
</reference>
<evidence type="ECO:0000313" key="2">
    <source>
        <dbReference type="Proteomes" id="UP000037558"/>
    </source>
</evidence>
<proteinExistence type="predicted"/>
<dbReference type="PATRIC" id="fig|284581.3.peg.1872"/>
<comment type="caution">
    <text evidence="1">The sequence shown here is derived from an EMBL/GenBank/DDBJ whole genome shotgun (WGS) entry which is preliminary data.</text>
</comment>